<organism evidence="1 2">
    <name type="scientific">Spiroplasma ixodetis</name>
    <dbReference type="NCBI Taxonomy" id="2141"/>
    <lineage>
        <taxon>Bacteria</taxon>
        <taxon>Bacillati</taxon>
        <taxon>Mycoplasmatota</taxon>
        <taxon>Mollicutes</taxon>
        <taxon>Entomoplasmatales</taxon>
        <taxon>Spiroplasmataceae</taxon>
        <taxon>Spiroplasma</taxon>
    </lineage>
</organism>
<accession>A0ABM8JKG7</accession>
<reference evidence="2" key="1">
    <citation type="journal article" date="2024" name="FEMS Microbiol. Lett.">
        <title>Genomic insights into Spiroplasma endosymbionts that induce male-killing and protective phenotypes in the pea aphid.</title>
        <authorList>
            <person name="Arai H."/>
            <person name="Legeai F."/>
            <person name="Kageyama D."/>
            <person name="Sugio A."/>
            <person name="Simon J.C."/>
        </authorList>
    </citation>
    <scope>NUCLEOTIDE SEQUENCE [LARGE SCALE GENOMIC DNA]</scope>
    <source>
        <strain evidence="2">sAp269</strain>
    </source>
</reference>
<dbReference type="InterPro" id="IPR009057">
    <property type="entry name" value="Homeodomain-like_sf"/>
</dbReference>
<gene>
    <name evidence="1" type="ORF">SAP269_02910</name>
</gene>
<sequence length="49" mass="5992">MKIKEICKVFNITRKTLFLWRKRKKETGHIKPILNYQKGHSHKIKDLDE</sequence>
<dbReference type="Proteomes" id="UP001473424">
    <property type="component" value="Chromosome"/>
</dbReference>
<dbReference type="SUPFAM" id="SSF46689">
    <property type="entry name" value="Homeodomain-like"/>
    <property type="match status" value="1"/>
</dbReference>
<proteinExistence type="predicted"/>
<name>A0ABM8JKG7_9MOLU</name>
<evidence type="ECO:0000313" key="2">
    <source>
        <dbReference type="Proteomes" id="UP001473424"/>
    </source>
</evidence>
<keyword evidence="2" id="KW-1185">Reference proteome</keyword>
<evidence type="ECO:0008006" key="3">
    <source>
        <dbReference type="Google" id="ProtNLM"/>
    </source>
</evidence>
<dbReference type="RefSeq" id="WP_353306514.1">
    <property type="nucleotide sequence ID" value="NZ_AP028955.1"/>
</dbReference>
<dbReference type="EMBL" id="AP028955">
    <property type="protein sequence ID" value="BET37702.1"/>
    <property type="molecule type" value="Genomic_DNA"/>
</dbReference>
<protein>
    <recommendedName>
        <fullName evidence="3">Transposase</fullName>
    </recommendedName>
</protein>
<evidence type="ECO:0000313" key="1">
    <source>
        <dbReference type="EMBL" id="BET37702.1"/>
    </source>
</evidence>